<keyword evidence="9" id="KW-1185">Reference proteome</keyword>
<evidence type="ECO:0000259" key="7">
    <source>
        <dbReference type="Pfam" id="PF02525"/>
    </source>
</evidence>
<dbReference type="Proteomes" id="UP000471381">
    <property type="component" value="Unassembled WGS sequence"/>
</dbReference>
<evidence type="ECO:0000313" key="8">
    <source>
        <dbReference type="EMBL" id="NDW16061.1"/>
    </source>
</evidence>
<dbReference type="GO" id="GO:0016652">
    <property type="term" value="F:oxidoreductase activity, acting on NAD(P)H as acceptor"/>
    <property type="evidence" value="ECO:0007669"/>
    <property type="project" value="UniProtKB-UniRule"/>
</dbReference>
<dbReference type="InterPro" id="IPR003680">
    <property type="entry name" value="Flavodoxin_fold"/>
</dbReference>
<comment type="caution">
    <text evidence="8">The sequence shown here is derived from an EMBL/GenBank/DDBJ whole genome shotgun (WGS) entry which is preliminary data.</text>
</comment>
<dbReference type="InterPro" id="IPR029039">
    <property type="entry name" value="Flavoprotein-like_sf"/>
</dbReference>
<evidence type="ECO:0000256" key="4">
    <source>
        <dbReference type="ARBA" id="ARBA00023027"/>
    </source>
</evidence>
<comment type="catalytic activity">
    <reaction evidence="5">
        <text>N,N-dimethyl-1,4-phenylenediamine + anthranilate + 2 NAD(+) = 2-(4-dimethylaminophenyl)diazenylbenzoate + 2 NADH + 2 H(+)</text>
        <dbReference type="Rhea" id="RHEA:55872"/>
        <dbReference type="ChEBI" id="CHEBI:15378"/>
        <dbReference type="ChEBI" id="CHEBI:15783"/>
        <dbReference type="ChEBI" id="CHEBI:16567"/>
        <dbReference type="ChEBI" id="CHEBI:57540"/>
        <dbReference type="ChEBI" id="CHEBI:57945"/>
        <dbReference type="ChEBI" id="CHEBI:71579"/>
        <dbReference type="EC" id="1.7.1.17"/>
    </reaction>
    <physiologicalReaction direction="right-to-left" evidence="5">
        <dbReference type="Rhea" id="RHEA:55874"/>
    </physiologicalReaction>
</comment>
<feature type="binding site" evidence="6">
    <location>
        <position position="10"/>
    </location>
    <ligand>
        <name>FMN</name>
        <dbReference type="ChEBI" id="CHEBI:58210"/>
    </ligand>
</feature>
<keyword evidence="2 6" id="KW-0288">FMN</keyword>
<gene>
    <name evidence="6" type="primary">azoR</name>
    <name evidence="8" type="ORF">GTQ48_11075</name>
</gene>
<comment type="function">
    <text evidence="6">Also exhibits azoreductase activity. Catalyzes the reductive cleavage of the azo bond in aromatic azo compounds to the corresponding amines.</text>
</comment>
<dbReference type="EC" id="1.6.5.-" evidence="6"/>
<organism evidence="8 9">
    <name type="scientific">Alteromonas genovensis</name>
    <dbReference type="NCBI Taxonomy" id="471225"/>
    <lineage>
        <taxon>Bacteria</taxon>
        <taxon>Pseudomonadati</taxon>
        <taxon>Pseudomonadota</taxon>
        <taxon>Gammaproteobacteria</taxon>
        <taxon>Alteromonadales</taxon>
        <taxon>Alteromonadaceae</taxon>
        <taxon>Alteromonas/Salinimonas group</taxon>
        <taxon>Alteromonas</taxon>
    </lineage>
</organism>
<name>A0A6N9TG14_9ALTE</name>
<comment type="similarity">
    <text evidence="6">Belongs to the azoreductase type 1 family.</text>
</comment>
<dbReference type="PANTHER" id="PTHR43741:SF2">
    <property type="entry name" value="FMN-DEPENDENT NADH:QUINONE OXIDOREDUCTASE"/>
    <property type="match status" value="1"/>
</dbReference>
<proteinExistence type="inferred from homology"/>
<feature type="domain" description="Flavodoxin-like fold" evidence="7">
    <location>
        <begin position="3"/>
        <end position="194"/>
    </location>
</feature>
<dbReference type="EMBL" id="JAAAWO010000007">
    <property type="protein sequence ID" value="NDW16061.1"/>
    <property type="molecule type" value="Genomic_DNA"/>
</dbReference>
<dbReference type="AlphaFoldDB" id="A0A6N9TG14"/>
<dbReference type="RefSeq" id="WP_163106754.1">
    <property type="nucleotide sequence ID" value="NZ_JAAAWO010000007.1"/>
</dbReference>
<dbReference type="PANTHER" id="PTHR43741">
    <property type="entry name" value="FMN-DEPENDENT NADH-AZOREDUCTASE 1"/>
    <property type="match status" value="1"/>
</dbReference>
<evidence type="ECO:0000256" key="2">
    <source>
        <dbReference type="ARBA" id="ARBA00022643"/>
    </source>
</evidence>
<keyword evidence="4 6" id="KW-0520">NAD</keyword>
<sequence>MNTILLLKSSLNGDQGNSSILANALVERIKSQSEHNSQSDNGVTVIERDLAADDLPHLTQAEMASWANKGEDELASLSDTLINELKSSDTVVIAMPMYNFGVPSTFKAWVDRIARAGVTFQYTESGPVGLLENKKIVVVAARGGIYEGTQKDTQSQYLKDFFGLIGLTDVSFIYAEGLAMPDGEERMKAAEQAVKTFSV</sequence>
<evidence type="ECO:0000256" key="1">
    <source>
        <dbReference type="ARBA" id="ARBA00022630"/>
    </source>
</evidence>
<dbReference type="InterPro" id="IPR023048">
    <property type="entry name" value="NADH:quinone_OxRdtase_FMN_depd"/>
</dbReference>
<comment type="cofactor">
    <cofactor evidence="6">
        <name>FMN</name>
        <dbReference type="ChEBI" id="CHEBI:58210"/>
    </cofactor>
    <text evidence="6">Binds 1 FMN per subunit.</text>
</comment>
<dbReference type="GO" id="GO:0016655">
    <property type="term" value="F:oxidoreductase activity, acting on NAD(P)H, quinone or similar compound as acceptor"/>
    <property type="evidence" value="ECO:0007669"/>
    <property type="project" value="InterPro"/>
</dbReference>
<comment type="catalytic activity">
    <reaction evidence="6">
        <text>2 a quinone + NADH + H(+) = 2 a 1,4-benzosemiquinone + NAD(+)</text>
        <dbReference type="Rhea" id="RHEA:65952"/>
        <dbReference type="ChEBI" id="CHEBI:15378"/>
        <dbReference type="ChEBI" id="CHEBI:57540"/>
        <dbReference type="ChEBI" id="CHEBI:57945"/>
        <dbReference type="ChEBI" id="CHEBI:132124"/>
        <dbReference type="ChEBI" id="CHEBI:134225"/>
    </reaction>
</comment>
<protein>
    <recommendedName>
        <fullName evidence="6">FMN dependent NADH:quinone oxidoreductase</fullName>
        <ecNumber evidence="6">1.6.5.-</ecNumber>
    </recommendedName>
    <alternativeName>
        <fullName evidence="6">Azo-dye reductase</fullName>
    </alternativeName>
    <alternativeName>
        <fullName evidence="6">FMN-dependent NADH-azo compound oxidoreductase</fullName>
    </alternativeName>
    <alternativeName>
        <fullName evidence="6">FMN-dependent NADH-azoreductase</fullName>
        <ecNumber evidence="6">1.7.1.17</ecNumber>
    </alternativeName>
</protein>
<feature type="binding site" evidence="6">
    <location>
        <begin position="97"/>
        <end position="100"/>
    </location>
    <ligand>
        <name>FMN</name>
        <dbReference type="ChEBI" id="CHEBI:58210"/>
    </ligand>
</feature>
<reference evidence="8 9" key="1">
    <citation type="submission" date="2020-01" db="EMBL/GenBank/DDBJ databases">
        <title>Genomes of bacteria type strains.</title>
        <authorList>
            <person name="Chen J."/>
            <person name="Zhu S."/>
            <person name="Yang J."/>
        </authorList>
    </citation>
    <scope>NUCLEOTIDE SEQUENCE [LARGE SCALE GENOMIC DNA]</scope>
    <source>
        <strain evidence="8 9">LMG 24078</strain>
    </source>
</reference>
<accession>A0A6N9TG14</accession>
<keyword evidence="3 6" id="KW-0560">Oxidoreductase</keyword>
<dbReference type="Gene3D" id="3.40.50.360">
    <property type="match status" value="1"/>
</dbReference>
<evidence type="ECO:0000256" key="5">
    <source>
        <dbReference type="ARBA" id="ARBA00048542"/>
    </source>
</evidence>
<dbReference type="Pfam" id="PF02525">
    <property type="entry name" value="Flavodoxin_2"/>
    <property type="match status" value="1"/>
</dbReference>
<evidence type="ECO:0000313" key="9">
    <source>
        <dbReference type="Proteomes" id="UP000471381"/>
    </source>
</evidence>
<dbReference type="GO" id="GO:0009055">
    <property type="term" value="F:electron transfer activity"/>
    <property type="evidence" value="ECO:0007669"/>
    <property type="project" value="UniProtKB-UniRule"/>
</dbReference>
<evidence type="ECO:0000256" key="6">
    <source>
        <dbReference type="HAMAP-Rule" id="MF_01216"/>
    </source>
</evidence>
<comment type="caution">
    <text evidence="6">Lacks conserved residue(s) required for the propagation of feature annotation.</text>
</comment>
<evidence type="ECO:0000256" key="3">
    <source>
        <dbReference type="ARBA" id="ARBA00023002"/>
    </source>
</evidence>
<dbReference type="SUPFAM" id="SSF52218">
    <property type="entry name" value="Flavoproteins"/>
    <property type="match status" value="1"/>
</dbReference>
<comment type="function">
    <text evidence="6">Quinone reductase that provides resistance to thiol-specific stress caused by electrophilic quinones.</text>
</comment>
<dbReference type="GO" id="GO:0010181">
    <property type="term" value="F:FMN binding"/>
    <property type="evidence" value="ECO:0007669"/>
    <property type="project" value="UniProtKB-UniRule"/>
</dbReference>
<keyword evidence="1 6" id="KW-0285">Flavoprotein</keyword>
<comment type="subunit">
    <text evidence="6">Homodimer.</text>
</comment>
<dbReference type="EC" id="1.7.1.17" evidence="6"/>
<dbReference type="HAMAP" id="MF_01216">
    <property type="entry name" value="Azoreductase_type1"/>
    <property type="match status" value="1"/>
</dbReference>
<dbReference type="InterPro" id="IPR050104">
    <property type="entry name" value="FMN-dep_NADH:Q_OxRdtase_AzoR1"/>
</dbReference>